<name>A0A212IX75_9BACT</name>
<dbReference type="EMBL" id="FLUM01000001">
    <property type="protein sequence ID" value="SBV91786.1"/>
    <property type="molecule type" value="Genomic_DNA"/>
</dbReference>
<proteinExistence type="predicted"/>
<protein>
    <submittedName>
        <fullName evidence="1">Uncharacterized protein</fullName>
    </submittedName>
</protein>
<accession>A0A212IX75</accession>
<reference evidence="1" key="1">
    <citation type="submission" date="2016-04" db="EMBL/GenBank/DDBJ databases">
        <authorList>
            <person name="Evans L.H."/>
            <person name="Alamgir A."/>
            <person name="Owens N."/>
            <person name="Weber N.D."/>
            <person name="Virtaneva K."/>
            <person name="Barbian K."/>
            <person name="Babar A."/>
            <person name="Rosenke K."/>
        </authorList>
    </citation>
    <scope>NUCLEOTIDE SEQUENCE</scope>
    <source>
        <strain evidence="1">86-1</strain>
    </source>
</reference>
<dbReference type="RefSeq" id="WP_296938331.1">
    <property type="nucleotide sequence ID" value="NZ_LT599032.1"/>
</dbReference>
<dbReference type="AlphaFoldDB" id="A0A212IX75"/>
<organism evidence="1">
    <name type="scientific">uncultured Dysgonomonas sp</name>
    <dbReference type="NCBI Taxonomy" id="206096"/>
    <lineage>
        <taxon>Bacteria</taxon>
        <taxon>Pseudomonadati</taxon>
        <taxon>Bacteroidota</taxon>
        <taxon>Bacteroidia</taxon>
        <taxon>Bacteroidales</taxon>
        <taxon>Dysgonomonadaceae</taxon>
        <taxon>Dysgonomonas</taxon>
        <taxon>environmental samples</taxon>
    </lineage>
</organism>
<gene>
    <name evidence="1" type="ORF">KL86DYS1_10431</name>
</gene>
<evidence type="ECO:0000313" key="1">
    <source>
        <dbReference type="EMBL" id="SBV91786.1"/>
    </source>
</evidence>
<sequence>MEQLELFNIEPIQPAPKRMREIVVGRKRIKRRVSNGNTLIEQLQPEIRKVPLIVCKQPKTIKMIPYNWTKKQKEAYIKSHYDENGRFIFEPAGDFTVFGGAASRQ</sequence>